<dbReference type="Pfam" id="PF00782">
    <property type="entry name" value="DSPc"/>
    <property type="match status" value="1"/>
</dbReference>
<keyword evidence="3" id="KW-0904">Protein phosphatase</keyword>
<protein>
    <recommendedName>
        <fullName evidence="10">Dual specificity protein phosphatase 22</fullName>
    </recommendedName>
</protein>
<dbReference type="InterPro" id="IPR000340">
    <property type="entry name" value="Dual-sp_phosphatase_cat-dom"/>
</dbReference>
<dbReference type="PANTHER" id="PTHR45948:SF2">
    <property type="entry name" value="DUAL SPECIFICITY PROTEIN PHOSPHATASE"/>
    <property type="match status" value="1"/>
</dbReference>
<keyword evidence="9" id="KW-1185">Reference proteome</keyword>
<evidence type="ECO:0000256" key="1">
    <source>
        <dbReference type="ARBA" id="ARBA00008601"/>
    </source>
</evidence>
<dbReference type="EMBL" id="CALNXK010000047">
    <property type="protein sequence ID" value="CAH3129792.1"/>
    <property type="molecule type" value="Genomic_DNA"/>
</dbReference>
<dbReference type="Proteomes" id="UP001159405">
    <property type="component" value="Unassembled WGS sequence"/>
</dbReference>
<dbReference type="InterPro" id="IPR016130">
    <property type="entry name" value="Tyr_Pase_AS"/>
</dbReference>
<evidence type="ECO:0000256" key="3">
    <source>
        <dbReference type="ARBA" id="ARBA00022912"/>
    </source>
</evidence>
<comment type="similarity">
    <text evidence="1">Belongs to the protein-tyrosine phosphatase family. Non-receptor class dual specificity subfamily.</text>
</comment>
<comment type="catalytic activity">
    <reaction evidence="5">
        <text>O-phospho-L-threonyl-[protein] + H2O = L-threonyl-[protein] + phosphate</text>
        <dbReference type="Rhea" id="RHEA:47004"/>
        <dbReference type="Rhea" id="RHEA-COMP:11060"/>
        <dbReference type="Rhea" id="RHEA-COMP:11605"/>
        <dbReference type="ChEBI" id="CHEBI:15377"/>
        <dbReference type="ChEBI" id="CHEBI:30013"/>
        <dbReference type="ChEBI" id="CHEBI:43474"/>
        <dbReference type="ChEBI" id="CHEBI:61977"/>
        <dbReference type="EC" id="3.1.3.16"/>
    </reaction>
</comment>
<dbReference type="InterPro" id="IPR029021">
    <property type="entry name" value="Prot-tyrosine_phosphatase-like"/>
</dbReference>
<sequence length="217" mass="24830">MGNGMNKVLPGLYLGNFRDAKDMEQLKQNKITHVLSIHDNAQPVLEHLKYKCVNAADSPDQELSVFFQECIDFIHNCRINNGACLVHCMAGISRSTTIVAAYIMAVTELNWKDSIKAIKCSRSIANPNYGFQRQLQDFWNLQASKERERIRKDFPDHADFKDEEYLKELLAKSEEEVVSDEDSIPSALNRQNNRRKFYYVCNENETAQDDGITTTTG</sequence>
<dbReference type="SUPFAM" id="SSF52799">
    <property type="entry name" value="(Phosphotyrosine protein) phosphatases II"/>
    <property type="match status" value="1"/>
</dbReference>
<evidence type="ECO:0000313" key="8">
    <source>
        <dbReference type="EMBL" id="CAH3129792.1"/>
    </source>
</evidence>
<feature type="domain" description="Tyrosine-protein phosphatase" evidence="6">
    <location>
        <begin position="4"/>
        <end position="144"/>
    </location>
</feature>
<evidence type="ECO:0000313" key="9">
    <source>
        <dbReference type="Proteomes" id="UP001159405"/>
    </source>
</evidence>
<evidence type="ECO:0000259" key="6">
    <source>
        <dbReference type="PROSITE" id="PS50054"/>
    </source>
</evidence>
<reference evidence="8 9" key="1">
    <citation type="submission" date="2022-05" db="EMBL/GenBank/DDBJ databases">
        <authorList>
            <consortium name="Genoscope - CEA"/>
            <person name="William W."/>
        </authorList>
    </citation>
    <scope>NUCLEOTIDE SEQUENCE [LARGE SCALE GENOMIC DNA]</scope>
</reference>
<evidence type="ECO:0000259" key="7">
    <source>
        <dbReference type="PROSITE" id="PS50056"/>
    </source>
</evidence>
<evidence type="ECO:0000256" key="2">
    <source>
        <dbReference type="ARBA" id="ARBA00022801"/>
    </source>
</evidence>
<dbReference type="InterPro" id="IPR000387">
    <property type="entry name" value="Tyr_Pase_dom"/>
</dbReference>
<organism evidence="8 9">
    <name type="scientific">Porites lobata</name>
    <dbReference type="NCBI Taxonomy" id="104759"/>
    <lineage>
        <taxon>Eukaryota</taxon>
        <taxon>Metazoa</taxon>
        <taxon>Cnidaria</taxon>
        <taxon>Anthozoa</taxon>
        <taxon>Hexacorallia</taxon>
        <taxon>Scleractinia</taxon>
        <taxon>Fungiina</taxon>
        <taxon>Poritidae</taxon>
        <taxon>Porites</taxon>
    </lineage>
</organism>
<comment type="caution">
    <text evidence="8">The sequence shown here is derived from an EMBL/GenBank/DDBJ whole genome shotgun (WGS) entry which is preliminary data.</text>
</comment>
<proteinExistence type="inferred from homology"/>
<dbReference type="Gene3D" id="3.90.190.10">
    <property type="entry name" value="Protein tyrosine phosphatase superfamily"/>
    <property type="match status" value="1"/>
</dbReference>
<dbReference type="PROSITE" id="PS50056">
    <property type="entry name" value="TYR_PHOSPHATASE_2"/>
    <property type="match status" value="1"/>
</dbReference>
<dbReference type="PRINTS" id="PR01908">
    <property type="entry name" value="ADSPHPHTASE"/>
</dbReference>
<dbReference type="InterPro" id="IPR020422">
    <property type="entry name" value="TYR_PHOSPHATASE_DUAL_dom"/>
</dbReference>
<comment type="catalytic activity">
    <reaction evidence="4">
        <text>O-phospho-L-seryl-[protein] + H2O = L-seryl-[protein] + phosphate</text>
        <dbReference type="Rhea" id="RHEA:20629"/>
        <dbReference type="Rhea" id="RHEA-COMP:9863"/>
        <dbReference type="Rhea" id="RHEA-COMP:11604"/>
        <dbReference type="ChEBI" id="CHEBI:15377"/>
        <dbReference type="ChEBI" id="CHEBI:29999"/>
        <dbReference type="ChEBI" id="CHEBI:43474"/>
        <dbReference type="ChEBI" id="CHEBI:83421"/>
        <dbReference type="EC" id="3.1.3.16"/>
    </reaction>
</comment>
<accession>A0ABN8P0Y7</accession>
<evidence type="ECO:0000256" key="5">
    <source>
        <dbReference type="ARBA" id="ARBA00048336"/>
    </source>
</evidence>
<keyword evidence="2" id="KW-0378">Hydrolase</keyword>
<dbReference type="PANTHER" id="PTHR45948">
    <property type="entry name" value="DUAL SPECIFICITY PROTEIN PHOSPHATASE DDB_G0269404-RELATED"/>
    <property type="match status" value="1"/>
</dbReference>
<evidence type="ECO:0008006" key="10">
    <source>
        <dbReference type="Google" id="ProtNLM"/>
    </source>
</evidence>
<evidence type="ECO:0000256" key="4">
    <source>
        <dbReference type="ARBA" id="ARBA00047761"/>
    </source>
</evidence>
<dbReference type="PROSITE" id="PS00383">
    <property type="entry name" value="TYR_PHOSPHATASE_1"/>
    <property type="match status" value="1"/>
</dbReference>
<dbReference type="CDD" id="cd14519">
    <property type="entry name" value="DSP_DUSP22_15"/>
    <property type="match status" value="1"/>
</dbReference>
<dbReference type="PROSITE" id="PS50054">
    <property type="entry name" value="TYR_PHOSPHATASE_DUAL"/>
    <property type="match status" value="1"/>
</dbReference>
<feature type="domain" description="Tyrosine specific protein phosphatases" evidence="7">
    <location>
        <begin position="71"/>
        <end position="122"/>
    </location>
</feature>
<gene>
    <name evidence="8" type="ORF">PLOB_00034284</name>
</gene>
<dbReference type="SMART" id="SM00195">
    <property type="entry name" value="DSPc"/>
    <property type="match status" value="1"/>
</dbReference>
<name>A0ABN8P0Y7_9CNID</name>